<dbReference type="EMBL" id="RCTF01000022">
    <property type="protein sequence ID" value="RLP73642.1"/>
    <property type="molecule type" value="Genomic_DNA"/>
</dbReference>
<dbReference type="InterPro" id="IPR012675">
    <property type="entry name" value="Beta-grasp_dom_sf"/>
</dbReference>
<dbReference type="GO" id="GO:0005829">
    <property type="term" value="C:cytosol"/>
    <property type="evidence" value="ECO:0007669"/>
    <property type="project" value="TreeGrafter"/>
</dbReference>
<organism evidence="8 9">
    <name type="scientific">Xanthobacter tagetidis</name>
    <dbReference type="NCBI Taxonomy" id="60216"/>
    <lineage>
        <taxon>Bacteria</taxon>
        <taxon>Pseudomonadati</taxon>
        <taxon>Pseudomonadota</taxon>
        <taxon>Alphaproteobacteria</taxon>
        <taxon>Hyphomicrobiales</taxon>
        <taxon>Xanthobacteraceae</taxon>
        <taxon>Xanthobacter</taxon>
    </lineage>
</organism>
<evidence type="ECO:0000256" key="5">
    <source>
        <dbReference type="ARBA" id="ARBA00023014"/>
    </source>
</evidence>
<evidence type="ECO:0000256" key="3">
    <source>
        <dbReference type="ARBA" id="ARBA00022723"/>
    </source>
</evidence>
<dbReference type="GO" id="GO:0046872">
    <property type="term" value="F:metal ion binding"/>
    <property type="evidence" value="ECO:0007669"/>
    <property type="project" value="UniProtKB-KW"/>
</dbReference>
<dbReference type="PRINTS" id="PR00355">
    <property type="entry name" value="ADRENODOXIN"/>
</dbReference>
<dbReference type="PANTHER" id="PTHR23426">
    <property type="entry name" value="FERREDOXIN/ADRENODOXIN"/>
    <property type="match status" value="1"/>
</dbReference>
<evidence type="ECO:0000256" key="6">
    <source>
        <dbReference type="ARBA" id="ARBA00034078"/>
    </source>
</evidence>
<dbReference type="GO" id="GO:0009055">
    <property type="term" value="F:electron transfer activity"/>
    <property type="evidence" value="ECO:0007669"/>
    <property type="project" value="TreeGrafter"/>
</dbReference>
<keyword evidence="9" id="KW-1185">Reference proteome</keyword>
<evidence type="ECO:0000256" key="2">
    <source>
        <dbReference type="ARBA" id="ARBA00022714"/>
    </source>
</evidence>
<comment type="caution">
    <text evidence="8">The sequence shown here is derived from an EMBL/GenBank/DDBJ whole genome shotgun (WGS) entry which is preliminary data.</text>
</comment>
<evidence type="ECO:0000259" key="7">
    <source>
        <dbReference type="PROSITE" id="PS51085"/>
    </source>
</evidence>
<accession>A0A3L7A2Z2</accession>
<protein>
    <submittedName>
        <fullName evidence="8">2Fe-2S ferredoxin</fullName>
    </submittedName>
</protein>
<dbReference type="Gene3D" id="3.10.20.30">
    <property type="match status" value="1"/>
</dbReference>
<keyword evidence="4" id="KW-0408">Iron</keyword>
<keyword evidence="5" id="KW-0411">Iron-sulfur</keyword>
<comment type="cofactor">
    <cofactor evidence="6">
        <name>[2Fe-2S] cluster</name>
        <dbReference type="ChEBI" id="CHEBI:190135"/>
    </cofactor>
</comment>
<evidence type="ECO:0000256" key="4">
    <source>
        <dbReference type="ARBA" id="ARBA00023004"/>
    </source>
</evidence>
<dbReference type="PANTHER" id="PTHR23426:SF65">
    <property type="entry name" value="FERREDOXIN-2, MITOCHONDRIAL"/>
    <property type="match status" value="1"/>
</dbReference>
<proteinExistence type="inferred from homology"/>
<dbReference type="SUPFAM" id="SSF54292">
    <property type="entry name" value="2Fe-2S ferredoxin-like"/>
    <property type="match status" value="1"/>
</dbReference>
<name>A0A3L7A2Z2_9HYPH</name>
<dbReference type="Pfam" id="PF00111">
    <property type="entry name" value="Fer2"/>
    <property type="match status" value="1"/>
</dbReference>
<sequence length="106" mass="11235">MVAITFIEFNGTVHKVEALDGATAMEAAVRNGVPGIDAECGGACACATCHVYVDEAWRAKVGEPSPMEEDMLDFASEVAPNSRLSCQIKLTPALDGLVLRLPERQG</sequence>
<dbReference type="RefSeq" id="WP_121625221.1">
    <property type="nucleotide sequence ID" value="NZ_JACIIW010000008.1"/>
</dbReference>
<dbReference type="Proteomes" id="UP000269692">
    <property type="component" value="Unassembled WGS sequence"/>
</dbReference>
<dbReference type="GO" id="GO:0140647">
    <property type="term" value="P:P450-containing electron transport chain"/>
    <property type="evidence" value="ECO:0007669"/>
    <property type="project" value="InterPro"/>
</dbReference>
<dbReference type="PROSITE" id="PS51085">
    <property type="entry name" value="2FE2S_FER_2"/>
    <property type="match status" value="1"/>
</dbReference>
<dbReference type="InterPro" id="IPR036010">
    <property type="entry name" value="2Fe-2S_ferredoxin-like_sf"/>
</dbReference>
<dbReference type="CDD" id="cd00207">
    <property type="entry name" value="fer2"/>
    <property type="match status" value="1"/>
</dbReference>
<feature type="domain" description="2Fe-2S ferredoxin-type" evidence="7">
    <location>
        <begin position="2"/>
        <end position="105"/>
    </location>
</feature>
<dbReference type="InterPro" id="IPR001055">
    <property type="entry name" value="Adrenodoxin-like"/>
</dbReference>
<evidence type="ECO:0000256" key="1">
    <source>
        <dbReference type="ARBA" id="ARBA00010914"/>
    </source>
</evidence>
<dbReference type="InterPro" id="IPR001041">
    <property type="entry name" value="2Fe-2S_ferredoxin-type"/>
</dbReference>
<comment type="similarity">
    <text evidence="1">Belongs to the adrenodoxin/putidaredoxin family.</text>
</comment>
<dbReference type="GO" id="GO:0051537">
    <property type="term" value="F:2 iron, 2 sulfur cluster binding"/>
    <property type="evidence" value="ECO:0007669"/>
    <property type="project" value="UniProtKB-KW"/>
</dbReference>
<evidence type="ECO:0000313" key="9">
    <source>
        <dbReference type="Proteomes" id="UP000269692"/>
    </source>
</evidence>
<keyword evidence="3" id="KW-0479">Metal-binding</keyword>
<reference evidence="8 9" key="1">
    <citation type="submission" date="2018-10" db="EMBL/GenBank/DDBJ databases">
        <title>Xanthobacter tagetidis genome sequencing and assembly.</title>
        <authorList>
            <person name="Maclea K.S."/>
            <person name="Goen A.E."/>
            <person name="Fatima S.A."/>
        </authorList>
    </citation>
    <scope>NUCLEOTIDE SEQUENCE [LARGE SCALE GENOMIC DNA]</scope>
    <source>
        <strain evidence="8 9">ATCC 700314</strain>
    </source>
</reference>
<dbReference type="PROSITE" id="PS00814">
    <property type="entry name" value="ADX"/>
    <property type="match status" value="1"/>
</dbReference>
<dbReference type="InterPro" id="IPR018298">
    <property type="entry name" value="Adrenodoxin_Fe-S_BS"/>
</dbReference>
<evidence type="ECO:0000313" key="8">
    <source>
        <dbReference type="EMBL" id="RLP73642.1"/>
    </source>
</evidence>
<keyword evidence="2" id="KW-0001">2Fe-2S</keyword>
<dbReference type="OrthoDB" id="9799640at2"/>
<dbReference type="AlphaFoldDB" id="A0A3L7A2Z2"/>
<gene>
    <name evidence="8" type="ORF">D9R14_20275</name>
</gene>